<proteinExistence type="predicted"/>
<gene>
    <name evidence="3" type="ORF">GCM10011312_09410</name>
</gene>
<evidence type="ECO:0000313" key="4">
    <source>
        <dbReference type="Proteomes" id="UP000652231"/>
    </source>
</evidence>
<reference evidence="3" key="2">
    <citation type="submission" date="2020-09" db="EMBL/GenBank/DDBJ databases">
        <authorList>
            <person name="Sun Q."/>
            <person name="Zhou Y."/>
        </authorList>
    </citation>
    <scope>NUCLEOTIDE SEQUENCE</scope>
    <source>
        <strain evidence="3">CGMCC 1.12924</strain>
    </source>
</reference>
<sequence length="48" mass="5397">MKRKIFSLLFVALFAFAYTGCREKTPEEKVEDGIEEVGDGVEDALDDN</sequence>
<name>A0A8J2V9E0_9FLAO</name>
<protein>
    <submittedName>
        <fullName evidence="3">Uncharacterized protein</fullName>
    </submittedName>
</protein>
<feature type="signal peptide" evidence="2">
    <location>
        <begin position="1"/>
        <end position="17"/>
    </location>
</feature>
<evidence type="ECO:0000256" key="1">
    <source>
        <dbReference type="SAM" id="MobiDB-lite"/>
    </source>
</evidence>
<reference evidence="3" key="1">
    <citation type="journal article" date="2014" name="Int. J. Syst. Evol. Microbiol.">
        <title>Complete genome sequence of Corynebacterium casei LMG S-19264T (=DSM 44701T), isolated from a smear-ripened cheese.</title>
        <authorList>
            <consortium name="US DOE Joint Genome Institute (JGI-PGF)"/>
            <person name="Walter F."/>
            <person name="Albersmeier A."/>
            <person name="Kalinowski J."/>
            <person name="Ruckert C."/>
        </authorList>
    </citation>
    <scope>NUCLEOTIDE SEQUENCE</scope>
    <source>
        <strain evidence="3">CGMCC 1.12924</strain>
    </source>
</reference>
<dbReference type="Proteomes" id="UP000652231">
    <property type="component" value="Unassembled WGS sequence"/>
</dbReference>
<keyword evidence="2" id="KW-0732">Signal</keyword>
<dbReference type="RefSeq" id="WP_188440004.1">
    <property type="nucleotide sequence ID" value="NZ_BMGK01000003.1"/>
</dbReference>
<accession>A0A8J2V9E0</accession>
<feature type="region of interest" description="Disordered" evidence="1">
    <location>
        <begin position="27"/>
        <end position="48"/>
    </location>
</feature>
<comment type="caution">
    <text evidence="3">The sequence shown here is derived from an EMBL/GenBank/DDBJ whole genome shotgun (WGS) entry which is preliminary data.</text>
</comment>
<organism evidence="3 4">
    <name type="scientific">Planktosalinus lacus</name>
    <dbReference type="NCBI Taxonomy" id="1526573"/>
    <lineage>
        <taxon>Bacteria</taxon>
        <taxon>Pseudomonadati</taxon>
        <taxon>Bacteroidota</taxon>
        <taxon>Flavobacteriia</taxon>
        <taxon>Flavobacteriales</taxon>
        <taxon>Flavobacteriaceae</taxon>
        <taxon>Planktosalinus</taxon>
    </lineage>
</organism>
<dbReference type="EMBL" id="BMGK01000003">
    <property type="protein sequence ID" value="GGD87480.1"/>
    <property type="molecule type" value="Genomic_DNA"/>
</dbReference>
<feature type="chain" id="PRO_5035170843" evidence="2">
    <location>
        <begin position="18"/>
        <end position="48"/>
    </location>
</feature>
<dbReference type="AlphaFoldDB" id="A0A8J2V9E0"/>
<keyword evidence="4" id="KW-1185">Reference proteome</keyword>
<evidence type="ECO:0000256" key="2">
    <source>
        <dbReference type="SAM" id="SignalP"/>
    </source>
</evidence>
<feature type="compositionally biased region" description="Acidic residues" evidence="1">
    <location>
        <begin position="33"/>
        <end position="48"/>
    </location>
</feature>
<evidence type="ECO:0000313" key="3">
    <source>
        <dbReference type="EMBL" id="GGD87480.1"/>
    </source>
</evidence>